<feature type="domain" description="Acyltransferase 3" evidence="2">
    <location>
        <begin position="9"/>
        <end position="337"/>
    </location>
</feature>
<dbReference type="EC" id="2.3.-.-" evidence="3"/>
<organism evidence="3 4">
    <name type="scientific">Phenylobacterium conjunctum</name>
    <dbReference type="NCBI Taxonomy" id="1298959"/>
    <lineage>
        <taxon>Bacteria</taxon>
        <taxon>Pseudomonadati</taxon>
        <taxon>Pseudomonadota</taxon>
        <taxon>Alphaproteobacteria</taxon>
        <taxon>Caulobacterales</taxon>
        <taxon>Caulobacteraceae</taxon>
        <taxon>Phenylobacterium</taxon>
    </lineage>
</organism>
<comment type="caution">
    <text evidence="3">The sequence shown here is derived from an EMBL/GenBank/DDBJ whole genome shotgun (WGS) entry which is preliminary data.</text>
</comment>
<dbReference type="InterPro" id="IPR002656">
    <property type="entry name" value="Acyl_transf_3_dom"/>
</dbReference>
<dbReference type="EMBL" id="JBHTLQ010000007">
    <property type="protein sequence ID" value="MFD1189937.1"/>
    <property type="molecule type" value="Genomic_DNA"/>
</dbReference>
<feature type="transmembrane region" description="Helical" evidence="1">
    <location>
        <begin position="44"/>
        <end position="64"/>
    </location>
</feature>
<feature type="transmembrane region" description="Helical" evidence="1">
    <location>
        <begin position="253"/>
        <end position="272"/>
    </location>
</feature>
<feature type="transmembrane region" description="Helical" evidence="1">
    <location>
        <begin position="126"/>
        <end position="148"/>
    </location>
</feature>
<dbReference type="Proteomes" id="UP001597216">
    <property type="component" value="Unassembled WGS sequence"/>
</dbReference>
<evidence type="ECO:0000313" key="4">
    <source>
        <dbReference type="Proteomes" id="UP001597216"/>
    </source>
</evidence>
<protein>
    <submittedName>
        <fullName evidence="3">Acyltransferase family protein</fullName>
        <ecNumber evidence="3">2.3.-.-</ecNumber>
    </submittedName>
</protein>
<proteinExistence type="predicted"/>
<evidence type="ECO:0000259" key="2">
    <source>
        <dbReference type="Pfam" id="PF01757"/>
    </source>
</evidence>
<keyword evidence="1" id="KW-1133">Transmembrane helix</keyword>
<feature type="transmembrane region" description="Helical" evidence="1">
    <location>
        <begin position="85"/>
        <end position="106"/>
    </location>
</feature>
<dbReference type="InterPro" id="IPR050879">
    <property type="entry name" value="Acyltransferase_3"/>
</dbReference>
<evidence type="ECO:0000313" key="3">
    <source>
        <dbReference type="EMBL" id="MFD1189937.1"/>
    </source>
</evidence>
<keyword evidence="3" id="KW-0012">Acyltransferase</keyword>
<dbReference type="PANTHER" id="PTHR23028:SF131">
    <property type="entry name" value="BLR2367 PROTEIN"/>
    <property type="match status" value="1"/>
</dbReference>
<feature type="transmembrane region" description="Helical" evidence="1">
    <location>
        <begin position="214"/>
        <end position="233"/>
    </location>
</feature>
<keyword evidence="1" id="KW-0812">Transmembrane</keyword>
<gene>
    <name evidence="3" type="ORF">ACFQ27_05035</name>
</gene>
<feature type="transmembrane region" description="Helical" evidence="1">
    <location>
        <begin position="318"/>
        <end position="340"/>
    </location>
</feature>
<keyword evidence="1" id="KW-0472">Membrane</keyword>
<dbReference type="Pfam" id="PF01757">
    <property type="entry name" value="Acyl_transf_3"/>
    <property type="match status" value="1"/>
</dbReference>
<dbReference type="RefSeq" id="WP_377352834.1">
    <property type="nucleotide sequence ID" value="NZ_JBHTLQ010000007.1"/>
</dbReference>
<keyword evidence="3" id="KW-0808">Transferase</keyword>
<feature type="transmembrane region" description="Helical" evidence="1">
    <location>
        <begin position="12"/>
        <end position="32"/>
    </location>
</feature>
<evidence type="ECO:0000256" key="1">
    <source>
        <dbReference type="SAM" id="Phobius"/>
    </source>
</evidence>
<feature type="transmembrane region" description="Helical" evidence="1">
    <location>
        <begin position="160"/>
        <end position="177"/>
    </location>
</feature>
<dbReference type="PANTHER" id="PTHR23028">
    <property type="entry name" value="ACETYLTRANSFERASE"/>
    <property type="match status" value="1"/>
</dbReference>
<sequence length="368" mass="40008">MGERRFLGGIEALRAYAAVAIILYHVIWIAGFDPPQALMVIKRHAAIGVPLFFAVSAFSLAYGYEDRLSGEGAVRDFYLRRLFRIAPLYYASCLARIAVVLGPGWAISHPLDLALAATFTFNLSPAHVEGIALASWSIGVEMLFYLVFPAVIALARDLVSALRLTLAAGVVAWLFALKTGEISGFVQHSILFNLPYFGAGLVAYRLFQLRRDLPFWPLAGFTLGSALFLMWLVNPWAVALTRAGDAAVYQLWWTIPIAAACLAMASNPSALVSNPVTRWLGKVSFSLYLAHPYVIPVLNRSGVYAAIRDLPGGAGVTFIAASLATIAATALVSWPLYAFIEQPGQDFGRRYIQGLRARQAADAQPRTA</sequence>
<reference evidence="4" key="1">
    <citation type="journal article" date="2019" name="Int. J. Syst. Evol. Microbiol.">
        <title>The Global Catalogue of Microorganisms (GCM) 10K type strain sequencing project: providing services to taxonomists for standard genome sequencing and annotation.</title>
        <authorList>
            <consortium name="The Broad Institute Genomics Platform"/>
            <consortium name="The Broad Institute Genome Sequencing Center for Infectious Disease"/>
            <person name="Wu L."/>
            <person name="Ma J."/>
        </authorList>
    </citation>
    <scope>NUCLEOTIDE SEQUENCE [LARGE SCALE GENOMIC DNA]</scope>
    <source>
        <strain evidence="4">CCUG 55074</strain>
    </source>
</reference>
<feature type="transmembrane region" description="Helical" evidence="1">
    <location>
        <begin position="279"/>
        <end position="298"/>
    </location>
</feature>
<accession>A0ABW3SYR7</accession>
<name>A0ABW3SYR7_9CAUL</name>
<keyword evidence="4" id="KW-1185">Reference proteome</keyword>
<feature type="transmembrane region" description="Helical" evidence="1">
    <location>
        <begin position="189"/>
        <end position="207"/>
    </location>
</feature>
<dbReference type="GO" id="GO:0016746">
    <property type="term" value="F:acyltransferase activity"/>
    <property type="evidence" value="ECO:0007669"/>
    <property type="project" value="UniProtKB-KW"/>
</dbReference>